<dbReference type="GO" id="GO:0008932">
    <property type="term" value="F:lytic endotransglycosylase activity"/>
    <property type="evidence" value="ECO:0007669"/>
    <property type="project" value="UniProtKB-UniRule"/>
</dbReference>
<comment type="caution">
    <text evidence="8">The sequence shown here is derived from an EMBL/GenBank/DDBJ whole genome shotgun (WGS) entry which is preliminary data.</text>
</comment>
<comment type="function">
    <text evidence="7">Functions as a peptidoglycan terminase that cleaves nascent peptidoglycan strands endolytically to terminate their elongation.</text>
</comment>
<dbReference type="HAMAP" id="MF_02065">
    <property type="entry name" value="MltG"/>
    <property type="match status" value="1"/>
</dbReference>
<keyword evidence="6 7" id="KW-0961">Cell wall biogenesis/degradation</keyword>
<gene>
    <name evidence="7" type="primary">mltG</name>
    <name evidence="8" type="ORF">A3A39_02815</name>
</gene>
<sequence length="309" mass="34204">MISIFAGALATVLYLTAIEPPENFPLGTLIAVPEGASLSETAESFEALGVVRSALALRIIMTLSGHERDVHAGDYLFKEPKTVFSVARAISVGAYGLEPIRIRVPEGATTKEMTTLFGGQLERFDEERFIADAQPVEGYLFPDTYFFLPNANDEQVLSSMRENFDAKITAIQTEIDAFGRPLEDVVVLASLLEREARNMDDRRKIAGVLWNRLKRGMLLQVDAAFLYTLGKGSFDLTVDDLASDDPYNTYVHKGLPPGAIGSPSLDSLLAAVTPIEHSYLYYLADKNNVTHYSKTYKEHLKKKRLYLGS</sequence>
<dbReference type="GO" id="GO:0009252">
    <property type="term" value="P:peptidoglycan biosynthetic process"/>
    <property type="evidence" value="ECO:0007669"/>
    <property type="project" value="UniProtKB-UniRule"/>
</dbReference>
<dbReference type="GO" id="GO:0005886">
    <property type="term" value="C:plasma membrane"/>
    <property type="evidence" value="ECO:0007669"/>
    <property type="project" value="UniProtKB-UniRule"/>
</dbReference>
<keyword evidence="4 7" id="KW-0472">Membrane</keyword>
<feature type="site" description="Important for catalytic activity" evidence="7">
    <location>
        <position position="195"/>
    </location>
</feature>
<keyword evidence="3 7" id="KW-1133">Transmembrane helix</keyword>
<evidence type="ECO:0000256" key="7">
    <source>
        <dbReference type="HAMAP-Rule" id="MF_02065"/>
    </source>
</evidence>
<keyword evidence="1 7" id="KW-1003">Cell membrane</keyword>
<dbReference type="EMBL" id="MFLZ01000013">
    <property type="protein sequence ID" value="OGG80094.1"/>
    <property type="molecule type" value="Genomic_DNA"/>
</dbReference>
<evidence type="ECO:0000313" key="8">
    <source>
        <dbReference type="EMBL" id="OGG80094.1"/>
    </source>
</evidence>
<evidence type="ECO:0000256" key="2">
    <source>
        <dbReference type="ARBA" id="ARBA00022692"/>
    </source>
</evidence>
<dbReference type="PANTHER" id="PTHR30518">
    <property type="entry name" value="ENDOLYTIC MUREIN TRANSGLYCOSYLASE"/>
    <property type="match status" value="1"/>
</dbReference>
<dbReference type="Pfam" id="PF02618">
    <property type="entry name" value="YceG"/>
    <property type="match status" value="1"/>
</dbReference>
<dbReference type="Proteomes" id="UP000177372">
    <property type="component" value="Unassembled WGS sequence"/>
</dbReference>
<evidence type="ECO:0000313" key="9">
    <source>
        <dbReference type="Proteomes" id="UP000177372"/>
    </source>
</evidence>
<dbReference type="Gene3D" id="3.30.1490.480">
    <property type="entry name" value="Endolytic murein transglycosylase"/>
    <property type="match status" value="1"/>
</dbReference>
<dbReference type="InterPro" id="IPR003770">
    <property type="entry name" value="MLTG-like"/>
</dbReference>
<evidence type="ECO:0000256" key="3">
    <source>
        <dbReference type="ARBA" id="ARBA00022989"/>
    </source>
</evidence>
<dbReference type="NCBIfam" id="TIGR00247">
    <property type="entry name" value="endolytic transglycosylase MltG"/>
    <property type="match status" value="1"/>
</dbReference>
<keyword evidence="5 7" id="KW-0456">Lyase</keyword>
<comment type="catalytic activity">
    <reaction evidence="7">
        <text>a peptidoglycan chain = a peptidoglycan chain with N-acetyl-1,6-anhydromuramyl-[peptide] at the reducing end + a peptidoglycan chain with N-acetylglucosamine at the non-reducing end.</text>
        <dbReference type="EC" id="4.2.2.29"/>
    </reaction>
</comment>
<evidence type="ECO:0000256" key="4">
    <source>
        <dbReference type="ARBA" id="ARBA00023136"/>
    </source>
</evidence>
<evidence type="ECO:0000256" key="6">
    <source>
        <dbReference type="ARBA" id="ARBA00023316"/>
    </source>
</evidence>
<comment type="similarity">
    <text evidence="7">Belongs to the transglycosylase MltG family.</text>
</comment>
<proteinExistence type="inferred from homology"/>
<organism evidence="8 9">
    <name type="scientific">Candidatus Kaiserbacteria bacterium RIFCSPLOWO2_01_FULL_54_13</name>
    <dbReference type="NCBI Taxonomy" id="1798512"/>
    <lineage>
        <taxon>Bacteria</taxon>
        <taxon>Candidatus Kaiseribacteriota</taxon>
    </lineage>
</organism>
<protein>
    <recommendedName>
        <fullName evidence="7">Endolytic murein transglycosylase</fullName>
        <ecNumber evidence="7">4.2.2.29</ecNumber>
    </recommendedName>
    <alternativeName>
        <fullName evidence="7">Peptidoglycan lytic transglycosylase</fullName>
    </alternativeName>
    <alternativeName>
        <fullName evidence="7">Peptidoglycan polymerization terminase</fullName>
    </alternativeName>
</protein>
<accession>A0A1F6F2L4</accession>
<dbReference type="EC" id="4.2.2.29" evidence="7"/>
<keyword evidence="2 7" id="KW-0812">Transmembrane</keyword>
<evidence type="ECO:0000256" key="1">
    <source>
        <dbReference type="ARBA" id="ARBA00022475"/>
    </source>
</evidence>
<evidence type="ECO:0000256" key="5">
    <source>
        <dbReference type="ARBA" id="ARBA00023239"/>
    </source>
</evidence>
<dbReference type="PANTHER" id="PTHR30518:SF2">
    <property type="entry name" value="ENDOLYTIC MUREIN TRANSGLYCOSYLASE"/>
    <property type="match status" value="1"/>
</dbReference>
<reference evidence="8 9" key="1">
    <citation type="journal article" date="2016" name="Nat. Commun.">
        <title>Thousands of microbial genomes shed light on interconnected biogeochemical processes in an aquifer system.</title>
        <authorList>
            <person name="Anantharaman K."/>
            <person name="Brown C.T."/>
            <person name="Hug L.A."/>
            <person name="Sharon I."/>
            <person name="Castelle C.J."/>
            <person name="Probst A.J."/>
            <person name="Thomas B.C."/>
            <person name="Singh A."/>
            <person name="Wilkins M.J."/>
            <person name="Karaoz U."/>
            <person name="Brodie E.L."/>
            <person name="Williams K.H."/>
            <person name="Hubbard S.S."/>
            <person name="Banfield J.F."/>
        </authorList>
    </citation>
    <scope>NUCLEOTIDE SEQUENCE [LARGE SCALE GENOMIC DNA]</scope>
</reference>
<dbReference type="AlphaFoldDB" id="A0A1F6F2L4"/>
<dbReference type="STRING" id="1798512.A3A39_02815"/>
<dbReference type="GO" id="GO:0071555">
    <property type="term" value="P:cell wall organization"/>
    <property type="evidence" value="ECO:0007669"/>
    <property type="project" value="UniProtKB-KW"/>
</dbReference>
<name>A0A1F6F2L4_9BACT</name>